<dbReference type="PANTHER" id="PTHR31204:SF1">
    <property type="entry name" value="SIGMA INTRACELLULAR RECEPTOR 2"/>
    <property type="match status" value="1"/>
</dbReference>
<dbReference type="PIRSF" id="PIRSF031032">
    <property type="entry name" value="TMP_97_prd"/>
    <property type="match status" value="1"/>
</dbReference>
<evidence type="ECO:0000256" key="1">
    <source>
        <dbReference type="ARBA" id="ARBA00004477"/>
    </source>
</evidence>
<accession>A0ABR3PUK2</accession>
<feature type="transmembrane region" description="Helical" evidence="8">
    <location>
        <begin position="131"/>
        <end position="152"/>
    </location>
</feature>
<protein>
    <recommendedName>
        <fullName evidence="9">EXPERA domain-containing protein</fullName>
    </recommendedName>
</protein>
<dbReference type="InterPro" id="IPR033118">
    <property type="entry name" value="EXPERA"/>
</dbReference>
<proteinExistence type="inferred from homology"/>
<dbReference type="GeneID" id="95988796"/>
<dbReference type="EMBL" id="JBBXJM010000006">
    <property type="protein sequence ID" value="KAL1406070.1"/>
    <property type="molecule type" value="Genomic_DNA"/>
</dbReference>
<evidence type="ECO:0000259" key="9">
    <source>
        <dbReference type="PROSITE" id="PS51751"/>
    </source>
</evidence>
<dbReference type="PANTHER" id="PTHR31204">
    <property type="entry name" value="SIGMA INTRACELLULAR RECEPTOR 2"/>
    <property type="match status" value="1"/>
</dbReference>
<evidence type="ECO:0000256" key="6">
    <source>
        <dbReference type="ARBA" id="ARBA00023136"/>
    </source>
</evidence>
<dbReference type="RefSeq" id="XP_069206014.1">
    <property type="nucleotide sequence ID" value="XM_069356173.1"/>
</dbReference>
<comment type="similarity">
    <text evidence="2">Belongs to the TMEM97/sigma-2 receptor family.</text>
</comment>
<keyword evidence="3 7" id="KW-0812">Transmembrane</keyword>
<keyword evidence="5 7" id="KW-1133">Transmembrane helix</keyword>
<gene>
    <name evidence="10" type="ORF">Q8F55_007753</name>
</gene>
<keyword evidence="6 7" id="KW-0472">Membrane</keyword>
<keyword evidence="4" id="KW-0256">Endoplasmic reticulum</keyword>
<feature type="transmembrane region" description="Helical" evidence="8">
    <location>
        <begin position="75"/>
        <end position="95"/>
    </location>
</feature>
<evidence type="ECO:0000256" key="7">
    <source>
        <dbReference type="PROSITE-ProRule" id="PRU01087"/>
    </source>
</evidence>
<evidence type="ECO:0000313" key="11">
    <source>
        <dbReference type="Proteomes" id="UP001565368"/>
    </source>
</evidence>
<evidence type="ECO:0000256" key="2">
    <source>
        <dbReference type="ARBA" id="ARBA00009096"/>
    </source>
</evidence>
<dbReference type="Proteomes" id="UP001565368">
    <property type="component" value="Unassembled WGS sequence"/>
</dbReference>
<feature type="transmembrane region" description="Helical" evidence="8">
    <location>
        <begin position="172"/>
        <end position="189"/>
    </location>
</feature>
<name>A0ABR3PUK2_9TREE</name>
<dbReference type="InterPro" id="IPR016964">
    <property type="entry name" value="Sigma2_recept"/>
</dbReference>
<feature type="transmembrane region" description="Helical" evidence="8">
    <location>
        <begin position="12"/>
        <end position="33"/>
    </location>
</feature>
<evidence type="ECO:0000256" key="8">
    <source>
        <dbReference type="SAM" id="Phobius"/>
    </source>
</evidence>
<dbReference type="PROSITE" id="PS51751">
    <property type="entry name" value="EXPERA"/>
    <property type="match status" value="1"/>
</dbReference>
<organism evidence="10 11">
    <name type="scientific">Vanrija albida</name>
    <dbReference type="NCBI Taxonomy" id="181172"/>
    <lineage>
        <taxon>Eukaryota</taxon>
        <taxon>Fungi</taxon>
        <taxon>Dikarya</taxon>
        <taxon>Basidiomycota</taxon>
        <taxon>Agaricomycotina</taxon>
        <taxon>Tremellomycetes</taxon>
        <taxon>Trichosporonales</taxon>
        <taxon>Trichosporonaceae</taxon>
        <taxon>Vanrija</taxon>
    </lineage>
</organism>
<sequence>MSRFQGRTLDRIWFIFLVAHIPTTLFIDLQVFYPAWLLEHTPFPAVLDWYVSLSRDPILLGVVSGADEWAWLRTFFWLEALLQLPSFVVGAIGLWNGTCRAASPADCYRRPPRVPYVVGMLPRPPLTTHPALLVFYGASTATTLVPVLNAVLTHPYSKPPLTAAELAMLLSSYIPFLVCPLGMALDYGLRLTKIAGRSNVSHERKSS</sequence>
<evidence type="ECO:0000256" key="3">
    <source>
        <dbReference type="ARBA" id="ARBA00022692"/>
    </source>
</evidence>
<dbReference type="InterPro" id="IPR051987">
    <property type="entry name" value="Sigma-2_receptor-like"/>
</dbReference>
<evidence type="ECO:0000256" key="5">
    <source>
        <dbReference type="ARBA" id="ARBA00022989"/>
    </source>
</evidence>
<comment type="caution">
    <text evidence="10">The sequence shown here is derived from an EMBL/GenBank/DDBJ whole genome shotgun (WGS) entry which is preliminary data.</text>
</comment>
<dbReference type="Pfam" id="PF05241">
    <property type="entry name" value="EBP"/>
    <property type="match status" value="1"/>
</dbReference>
<evidence type="ECO:0000313" key="10">
    <source>
        <dbReference type="EMBL" id="KAL1406070.1"/>
    </source>
</evidence>
<keyword evidence="11" id="KW-1185">Reference proteome</keyword>
<evidence type="ECO:0000256" key="4">
    <source>
        <dbReference type="ARBA" id="ARBA00022824"/>
    </source>
</evidence>
<reference evidence="10 11" key="1">
    <citation type="submission" date="2023-08" db="EMBL/GenBank/DDBJ databases">
        <title>Annotated Genome Sequence of Vanrija albida AlHP1.</title>
        <authorList>
            <person name="Herzog R."/>
        </authorList>
    </citation>
    <scope>NUCLEOTIDE SEQUENCE [LARGE SCALE GENOMIC DNA]</scope>
    <source>
        <strain evidence="10 11">AlHP1</strain>
    </source>
</reference>
<comment type="subcellular location">
    <subcellularLocation>
        <location evidence="1">Endoplasmic reticulum membrane</location>
        <topology evidence="1">Multi-pass membrane protein</topology>
    </subcellularLocation>
</comment>
<feature type="domain" description="EXPERA" evidence="9">
    <location>
        <begin position="9"/>
        <end position="184"/>
    </location>
</feature>